<comment type="caution">
    <text evidence="3">The sequence shown here is derived from an EMBL/GenBank/DDBJ whole genome shotgun (WGS) entry which is preliminary data.</text>
</comment>
<evidence type="ECO:0000256" key="2">
    <source>
        <dbReference type="ARBA" id="ARBA00022737"/>
    </source>
</evidence>
<sequence length="279" mass="30748">DGLYAFTNALVDSKLYIMGGMIGPHIYKDVFYLDFSITLDTLNPSYEDLPLIPVYSAWGTASVGGLDKSKIFLIGGEMLKLLDLDFDIYGLSNSSVYIFDTINQEWTVPAISGIQPSKRRLASSIFDPDSGWIYIFGGVTNNYTMLFNDFIVLDSINLSWVKLNSSSNILPRASHTATLIANSTIVFIGGLEMTNDSINIVNISQIWTYEIKSGTWTSHVSSSPDGNIIIYSGMGENDSIAKPELIVLNVQTTPYQWIVPSIPPDNAPPSQLLLLLKII</sequence>
<name>A0A9N9JJ27_9GLOM</name>
<accession>A0A9N9JJ27</accession>
<keyword evidence="2" id="KW-0677">Repeat</keyword>
<keyword evidence="1" id="KW-0880">Kelch repeat</keyword>
<dbReference type="SUPFAM" id="SSF117281">
    <property type="entry name" value="Kelch motif"/>
    <property type="match status" value="1"/>
</dbReference>
<reference evidence="3" key="1">
    <citation type="submission" date="2021-06" db="EMBL/GenBank/DDBJ databases">
        <authorList>
            <person name="Kallberg Y."/>
            <person name="Tangrot J."/>
            <person name="Rosling A."/>
        </authorList>
    </citation>
    <scope>NUCLEOTIDE SEQUENCE</scope>
    <source>
        <strain evidence="3">MA453B</strain>
    </source>
</reference>
<evidence type="ECO:0000313" key="3">
    <source>
        <dbReference type="EMBL" id="CAG8784911.1"/>
    </source>
</evidence>
<dbReference type="EMBL" id="CAJVPY010023368">
    <property type="protein sequence ID" value="CAG8784911.1"/>
    <property type="molecule type" value="Genomic_DNA"/>
</dbReference>
<dbReference type="Pfam" id="PF24681">
    <property type="entry name" value="Kelch_KLHDC2_KLHL20_DRC7"/>
    <property type="match status" value="1"/>
</dbReference>
<evidence type="ECO:0000313" key="4">
    <source>
        <dbReference type="Proteomes" id="UP000789405"/>
    </source>
</evidence>
<feature type="non-terminal residue" evidence="3">
    <location>
        <position position="279"/>
    </location>
</feature>
<protein>
    <submittedName>
        <fullName evidence="3">4826_t:CDS:1</fullName>
    </submittedName>
</protein>
<proteinExistence type="predicted"/>
<dbReference type="Proteomes" id="UP000789405">
    <property type="component" value="Unassembled WGS sequence"/>
</dbReference>
<dbReference type="AlphaFoldDB" id="A0A9N9JJ27"/>
<evidence type="ECO:0000256" key="1">
    <source>
        <dbReference type="ARBA" id="ARBA00022441"/>
    </source>
</evidence>
<dbReference type="Gene3D" id="2.120.10.80">
    <property type="entry name" value="Kelch-type beta propeller"/>
    <property type="match status" value="1"/>
</dbReference>
<keyword evidence="4" id="KW-1185">Reference proteome</keyword>
<organism evidence="3 4">
    <name type="scientific">Dentiscutata erythropus</name>
    <dbReference type="NCBI Taxonomy" id="1348616"/>
    <lineage>
        <taxon>Eukaryota</taxon>
        <taxon>Fungi</taxon>
        <taxon>Fungi incertae sedis</taxon>
        <taxon>Mucoromycota</taxon>
        <taxon>Glomeromycotina</taxon>
        <taxon>Glomeromycetes</taxon>
        <taxon>Diversisporales</taxon>
        <taxon>Gigasporaceae</taxon>
        <taxon>Dentiscutata</taxon>
    </lineage>
</organism>
<dbReference type="PANTHER" id="PTHR46093">
    <property type="entry name" value="ACYL-COA-BINDING DOMAIN-CONTAINING PROTEIN 5"/>
    <property type="match status" value="1"/>
</dbReference>
<dbReference type="PANTHER" id="PTHR46093:SF18">
    <property type="entry name" value="FIBRONECTIN TYPE-III DOMAIN-CONTAINING PROTEIN"/>
    <property type="match status" value="1"/>
</dbReference>
<dbReference type="InterPro" id="IPR015915">
    <property type="entry name" value="Kelch-typ_b-propeller"/>
</dbReference>
<gene>
    <name evidence="3" type="ORF">DERYTH_LOCUS20193</name>
</gene>
<dbReference type="OrthoDB" id="432528at2759"/>